<dbReference type="GO" id="GO:0003723">
    <property type="term" value="F:RNA binding"/>
    <property type="evidence" value="ECO:0007669"/>
    <property type="project" value="UniProtKB-UniRule"/>
</dbReference>
<comment type="caution">
    <text evidence="9">Lacks conserved residue(s) required for the propagation of feature annotation.</text>
</comment>
<dbReference type="GO" id="GO:0005829">
    <property type="term" value="C:cytosol"/>
    <property type="evidence" value="ECO:0007669"/>
    <property type="project" value="UniProtKB-ARBA"/>
</dbReference>
<dbReference type="InterPro" id="IPR003593">
    <property type="entry name" value="AAA+_ATPase"/>
</dbReference>
<dbReference type="GO" id="GO:0004386">
    <property type="term" value="F:helicase activity"/>
    <property type="evidence" value="ECO:0007669"/>
    <property type="project" value="UniProtKB-UniRule"/>
</dbReference>
<dbReference type="PANTHER" id="PTHR46425">
    <property type="entry name" value="TRANSCRIPTION TERMINATION FACTOR RHO"/>
    <property type="match status" value="1"/>
</dbReference>
<keyword evidence="6 9" id="KW-0694">RNA-binding</keyword>
<keyword evidence="8 9" id="KW-0804">Transcription</keyword>
<dbReference type="Gene3D" id="2.40.50.140">
    <property type="entry name" value="Nucleic acid-binding proteins"/>
    <property type="match status" value="1"/>
</dbReference>
<keyword evidence="7 9" id="KW-0805">Transcription regulation</keyword>
<dbReference type="RefSeq" id="WP_160937434.1">
    <property type="nucleotide sequence ID" value="NZ_SNVJ01000010.1"/>
</dbReference>
<dbReference type="GO" id="GO:0006353">
    <property type="term" value="P:DNA-templated transcription termination"/>
    <property type="evidence" value="ECO:0007669"/>
    <property type="project" value="UniProtKB-UniRule"/>
</dbReference>
<protein>
    <recommendedName>
        <fullName evidence="9 10">Transcription termination factor Rho</fullName>
        <ecNumber evidence="9 10">3.6.4.-</ecNumber>
    </recommendedName>
    <alternativeName>
        <fullName evidence="9">ATP-dependent helicase Rho</fullName>
    </alternativeName>
</protein>
<evidence type="ECO:0000259" key="12">
    <source>
        <dbReference type="PROSITE" id="PS51856"/>
    </source>
</evidence>
<evidence type="ECO:0000256" key="5">
    <source>
        <dbReference type="ARBA" id="ARBA00022840"/>
    </source>
</evidence>
<keyword evidence="14" id="KW-1185">Reference proteome</keyword>
<dbReference type="NCBIfam" id="TIGR00767">
    <property type="entry name" value="rho"/>
    <property type="match status" value="1"/>
</dbReference>
<dbReference type="Pfam" id="PF07497">
    <property type="entry name" value="Rho_RNA_bind"/>
    <property type="match status" value="1"/>
</dbReference>
<dbReference type="SMART" id="SM00357">
    <property type="entry name" value="CSP"/>
    <property type="match status" value="1"/>
</dbReference>
<keyword evidence="3 9" id="KW-0378">Hydrolase</keyword>
<accession>A0A845BE28</accession>
<dbReference type="InterPro" id="IPR041703">
    <property type="entry name" value="Rho_factor_ATP-bd"/>
</dbReference>
<feature type="binding site" evidence="9">
    <location>
        <position position="218"/>
    </location>
    <ligand>
        <name>ATP</name>
        <dbReference type="ChEBI" id="CHEBI:30616"/>
    </ligand>
</feature>
<comment type="caution">
    <text evidence="13">The sequence shown here is derived from an EMBL/GenBank/DDBJ whole genome shotgun (WGS) entry which is preliminary data.</text>
</comment>
<evidence type="ECO:0000256" key="6">
    <source>
        <dbReference type="ARBA" id="ARBA00022884"/>
    </source>
</evidence>
<keyword evidence="2 9" id="KW-0547">Nucleotide-binding</keyword>
<dbReference type="EMBL" id="SNVJ01000010">
    <property type="protein sequence ID" value="MXP64314.1"/>
    <property type="molecule type" value="Genomic_DNA"/>
</dbReference>
<reference evidence="13 14" key="1">
    <citation type="submission" date="2019-03" db="EMBL/GenBank/DDBJ databases">
        <title>Roseomonas sp. a novel Roseomonas species isolated from Sea whip Gorgonian.</title>
        <authorList>
            <person name="Li F."/>
            <person name="Pan X."/>
            <person name="Huang S."/>
            <person name="Li Z."/>
            <person name="Meng B."/>
        </authorList>
    </citation>
    <scope>NUCLEOTIDE SEQUENCE [LARGE SCALE GENOMIC DNA]</scope>
    <source>
        <strain evidence="13 14">M0104</strain>
    </source>
</reference>
<evidence type="ECO:0000256" key="4">
    <source>
        <dbReference type="ARBA" id="ARBA00022806"/>
    </source>
</evidence>
<comment type="subunit">
    <text evidence="9">Homohexamer. The homohexamer assembles into an open ring structure.</text>
</comment>
<name>A0A845BE28_9PROT</name>
<dbReference type="NCBIfam" id="NF006886">
    <property type="entry name" value="PRK09376.1"/>
    <property type="match status" value="1"/>
</dbReference>
<dbReference type="GO" id="GO:0008186">
    <property type="term" value="F:ATP-dependent activity, acting on RNA"/>
    <property type="evidence" value="ECO:0007669"/>
    <property type="project" value="UniProtKB-UniRule"/>
</dbReference>
<organism evidence="13 14">
    <name type="scientific">Teichococcus coralli</name>
    <dbReference type="NCBI Taxonomy" id="2545983"/>
    <lineage>
        <taxon>Bacteria</taxon>
        <taxon>Pseudomonadati</taxon>
        <taxon>Pseudomonadota</taxon>
        <taxon>Alphaproteobacteria</taxon>
        <taxon>Acetobacterales</taxon>
        <taxon>Roseomonadaceae</taxon>
        <taxon>Roseomonas</taxon>
    </lineage>
</organism>
<dbReference type="InterPro" id="IPR004665">
    <property type="entry name" value="Term_rho"/>
</dbReference>
<dbReference type="Gene3D" id="1.10.720.10">
    <property type="match status" value="1"/>
</dbReference>
<dbReference type="InterPro" id="IPR027417">
    <property type="entry name" value="P-loop_NTPase"/>
</dbReference>
<dbReference type="SMART" id="SM00959">
    <property type="entry name" value="Rho_N"/>
    <property type="match status" value="1"/>
</dbReference>
<dbReference type="InterPro" id="IPR011129">
    <property type="entry name" value="CSD"/>
</dbReference>
<dbReference type="InterPro" id="IPR012340">
    <property type="entry name" value="NA-bd_OB-fold"/>
</dbReference>
<evidence type="ECO:0000256" key="9">
    <source>
        <dbReference type="HAMAP-Rule" id="MF_01884"/>
    </source>
</evidence>
<feature type="domain" description="Rho RNA-BD" evidence="12">
    <location>
        <begin position="48"/>
        <end position="123"/>
    </location>
</feature>
<feature type="binding site" evidence="9">
    <location>
        <begin position="187"/>
        <end position="192"/>
    </location>
    <ligand>
        <name>ATP</name>
        <dbReference type="ChEBI" id="CHEBI:30616"/>
    </ligand>
</feature>
<dbReference type="OrthoDB" id="9805197at2"/>
<dbReference type="SUPFAM" id="SSF52540">
    <property type="entry name" value="P-loop containing nucleoside triphosphate hydrolases"/>
    <property type="match status" value="1"/>
</dbReference>
<dbReference type="SMART" id="SM00382">
    <property type="entry name" value="AAA"/>
    <property type="match status" value="1"/>
</dbReference>
<dbReference type="PROSITE" id="PS51856">
    <property type="entry name" value="RHO_RNA_BD"/>
    <property type="match status" value="1"/>
</dbReference>
<sequence length="424" mass="47380">MHLSELKAKSPSDLLTFAESLQIENASSLRKQDMMFAILKQLAENDQAIHGDGTLEILPDGFGFLRSPQSNYLPGPDDIYVSPAQVRRFGLRTGDTVEGQIRAPKDGERYFALLKVNTVNFEPPEALRHRINFDNLTPLYPTRQLKMENPQAESVAKGVQKDYTSRVIDLVAPVGMGQRALVVAPPRTGKTVMLQNIARSISVNHPDVFLIVLLIDERPEEVTDMARTVRGEVVASTFDEPATRHVQVTEMVLEKAKRLVEHKRDVVILLDSITRLGRAYNSVVPSSGKVLTGGVDANALQRPKRFFGAARNIEEGGSLTIIATALIDTGSRMDEVIFEEFKGTGNSEVILDRKLSDKRVFPAIDITKSGTRREEVLIDRATLTKMWVLRRILNPMGTQDSMEFLLDKLKYSKTNQDFFDAMNT</sequence>
<evidence type="ECO:0000256" key="11">
    <source>
        <dbReference type="PROSITE-ProRule" id="PRU01203"/>
    </source>
</evidence>
<evidence type="ECO:0000256" key="8">
    <source>
        <dbReference type="ARBA" id="ARBA00023163"/>
    </source>
</evidence>
<dbReference type="InterPro" id="IPR011113">
    <property type="entry name" value="Rho_RNA-bd"/>
</dbReference>
<gene>
    <name evidence="9" type="primary">rho</name>
    <name evidence="13" type="ORF">E0493_13265</name>
</gene>
<dbReference type="CDD" id="cd04459">
    <property type="entry name" value="Rho_CSD"/>
    <property type="match status" value="1"/>
</dbReference>
<evidence type="ECO:0000256" key="3">
    <source>
        <dbReference type="ARBA" id="ARBA00022801"/>
    </source>
</evidence>
<dbReference type="HAMAP" id="MF_01884">
    <property type="entry name" value="Rho"/>
    <property type="match status" value="1"/>
</dbReference>
<dbReference type="EC" id="3.6.4.-" evidence="9 10"/>
<dbReference type="Pfam" id="PF07498">
    <property type="entry name" value="Rho_N"/>
    <property type="match status" value="1"/>
</dbReference>
<feature type="binding site" evidence="9">
    <location>
        <begin position="175"/>
        <end position="180"/>
    </location>
    <ligand>
        <name>ATP</name>
        <dbReference type="ChEBI" id="CHEBI:30616"/>
    </ligand>
</feature>
<evidence type="ECO:0000256" key="1">
    <source>
        <dbReference type="ARBA" id="ARBA00022472"/>
    </source>
</evidence>
<dbReference type="SUPFAM" id="SSF68912">
    <property type="entry name" value="Rho N-terminal domain-like"/>
    <property type="match status" value="1"/>
</dbReference>
<keyword evidence="5 9" id="KW-0067">ATP-binding</keyword>
<keyword evidence="1 9" id="KW-0806">Transcription termination</keyword>
<comment type="function">
    <text evidence="9">Facilitates transcription termination by a mechanism that involves Rho binding to the nascent RNA, activation of Rho's RNA-dependent ATPase activity, and release of the mRNA from the DNA template.</text>
</comment>
<dbReference type="InterPro" id="IPR011112">
    <property type="entry name" value="Rho-like_N"/>
</dbReference>
<evidence type="ECO:0000256" key="2">
    <source>
        <dbReference type="ARBA" id="ARBA00022741"/>
    </source>
</evidence>
<dbReference type="AlphaFoldDB" id="A0A845BE28"/>
<dbReference type="FunFam" id="3.40.50.300:FF:000072">
    <property type="entry name" value="Transcription termination factor Rho"/>
    <property type="match status" value="1"/>
</dbReference>
<dbReference type="InterPro" id="IPR000194">
    <property type="entry name" value="ATPase_F1/V1/A1_a/bsu_nucl-bd"/>
</dbReference>
<dbReference type="Pfam" id="PF00006">
    <property type="entry name" value="ATP-synt_ab"/>
    <property type="match status" value="1"/>
</dbReference>
<dbReference type="SUPFAM" id="SSF50249">
    <property type="entry name" value="Nucleic acid-binding proteins"/>
    <property type="match status" value="1"/>
</dbReference>
<evidence type="ECO:0000313" key="14">
    <source>
        <dbReference type="Proteomes" id="UP000460715"/>
    </source>
</evidence>
<dbReference type="PANTHER" id="PTHR46425:SF1">
    <property type="entry name" value="TRANSCRIPTION TERMINATION FACTOR RHO"/>
    <property type="match status" value="1"/>
</dbReference>
<dbReference type="CDD" id="cd01128">
    <property type="entry name" value="rho_factor_C"/>
    <property type="match status" value="1"/>
</dbReference>
<proteinExistence type="inferred from homology"/>
<evidence type="ECO:0000313" key="13">
    <source>
        <dbReference type="EMBL" id="MXP64314.1"/>
    </source>
</evidence>
<dbReference type="InterPro" id="IPR036269">
    <property type="entry name" value="Rho_N_sf"/>
</dbReference>
<dbReference type="Proteomes" id="UP000460715">
    <property type="component" value="Unassembled WGS sequence"/>
</dbReference>
<dbReference type="GO" id="GO:0005524">
    <property type="term" value="F:ATP binding"/>
    <property type="evidence" value="ECO:0007669"/>
    <property type="project" value="UniProtKB-UniRule"/>
</dbReference>
<dbReference type="GO" id="GO:0016787">
    <property type="term" value="F:hydrolase activity"/>
    <property type="evidence" value="ECO:0007669"/>
    <property type="project" value="UniProtKB-KW"/>
</dbReference>
<evidence type="ECO:0000256" key="7">
    <source>
        <dbReference type="ARBA" id="ARBA00023015"/>
    </source>
</evidence>
<comment type="similarity">
    <text evidence="9 11">Belongs to the Rho family.</text>
</comment>
<keyword evidence="4 9" id="KW-0347">Helicase</keyword>
<dbReference type="Gene3D" id="3.40.50.300">
    <property type="entry name" value="P-loop containing nucleotide triphosphate hydrolases"/>
    <property type="match status" value="1"/>
</dbReference>
<evidence type="ECO:0000256" key="10">
    <source>
        <dbReference type="NCBIfam" id="TIGR00767"/>
    </source>
</evidence>